<proteinExistence type="inferred from homology"/>
<accession>A0A6J4VNJ8</accession>
<comment type="subunit">
    <text evidence="6">Homotetramer. Forms an RuvA(8)-RuvB(12)-Holliday junction (HJ) complex. HJ DNA is sandwiched between 2 RuvA tetramers; dsDNA enters through RuvA and exits via RuvB. An RuvB hexamer assembles on each DNA strand where it exits the tetramer. Each RuvB hexamer is contacted by two RuvA subunits (via domain III) on 2 adjacent RuvB subunits; this complex drives branch migration. In the full resolvosome a probable DNA-RuvA(4)-RuvB(12)-RuvC(2) complex forms which resolves the HJ.</text>
</comment>
<dbReference type="SUPFAM" id="SSF50249">
    <property type="entry name" value="Nucleic acid-binding proteins"/>
    <property type="match status" value="1"/>
</dbReference>
<comment type="domain">
    <text evidence="6">Has three domains with a flexible linker between the domains II and III and assumes an 'L' shape. Domain III is highly mobile and contacts RuvB.</text>
</comment>
<dbReference type="GO" id="GO:0048476">
    <property type="term" value="C:Holliday junction resolvase complex"/>
    <property type="evidence" value="ECO:0007669"/>
    <property type="project" value="UniProtKB-UniRule"/>
</dbReference>
<evidence type="ECO:0000256" key="4">
    <source>
        <dbReference type="ARBA" id="ARBA00023172"/>
    </source>
</evidence>
<comment type="function">
    <text evidence="6">The RuvA-RuvB-RuvC complex processes Holliday junction (HJ) DNA during genetic recombination and DNA repair, while the RuvA-RuvB complex plays an important role in the rescue of blocked DNA replication forks via replication fork reversal (RFR). RuvA specifically binds to HJ cruciform DNA, conferring on it an open structure. The RuvB hexamer acts as an ATP-dependent pump, pulling dsDNA into and through the RuvAB complex. HJ branch migration allows RuvC to scan DNA until it finds its consensus sequence, where it cleaves and resolves the cruciform DNA.</text>
</comment>
<evidence type="ECO:0000259" key="8">
    <source>
        <dbReference type="Pfam" id="PF07499"/>
    </source>
</evidence>
<evidence type="ECO:0000313" key="9">
    <source>
        <dbReference type="EMBL" id="CAA9583566.1"/>
    </source>
</evidence>
<dbReference type="InterPro" id="IPR010994">
    <property type="entry name" value="RuvA_2-like"/>
</dbReference>
<dbReference type="InterPro" id="IPR013849">
    <property type="entry name" value="DNA_helicase_Holl-junc_RuvA_I"/>
</dbReference>
<evidence type="ECO:0000256" key="5">
    <source>
        <dbReference type="ARBA" id="ARBA00023204"/>
    </source>
</evidence>
<keyword evidence="5 6" id="KW-0234">DNA repair</keyword>
<dbReference type="HAMAP" id="MF_00031">
    <property type="entry name" value="DNA_HJ_migration_RuvA"/>
    <property type="match status" value="1"/>
</dbReference>
<dbReference type="Pfam" id="PF07499">
    <property type="entry name" value="RuvA_C"/>
    <property type="match status" value="1"/>
</dbReference>
<dbReference type="CDD" id="cd14332">
    <property type="entry name" value="UBA_RuvA_C"/>
    <property type="match status" value="1"/>
</dbReference>
<sequence length="195" mass="20792">MIAGLVGIVHRATIDSVLLNVHGVIYRVLTSGRTITELGDTPGEIELFTYMVVREDSQTLFGFLSETELLWFETLIAVNGVGPRLACAVLTRFTPDALLEAISREDVALLSTVSGIGKRTASRIMLDLRGKLPEGISALDRPVRADEPEVLAALQALGYSSAEAITAISELPDDGDKAVEARVLAALQKLGSSST</sequence>
<dbReference type="EMBL" id="CADCWJ010000807">
    <property type="protein sequence ID" value="CAA9583566.1"/>
    <property type="molecule type" value="Genomic_DNA"/>
</dbReference>
<dbReference type="AlphaFoldDB" id="A0A6J4VNJ8"/>
<evidence type="ECO:0000256" key="2">
    <source>
        <dbReference type="ARBA" id="ARBA00022763"/>
    </source>
</evidence>
<dbReference type="InterPro" id="IPR036267">
    <property type="entry name" value="RuvA_C_sf"/>
</dbReference>
<dbReference type="InterPro" id="IPR000085">
    <property type="entry name" value="RuvA"/>
</dbReference>
<dbReference type="NCBIfam" id="TIGR00084">
    <property type="entry name" value="ruvA"/>
    <property type="match status" value="1"/>
</dbReference>
<feature type="domain" description="DNA helicase Holliday junction RuvA type" evidence="7">
    <location>
        <begin position="1"/>
        <end position="62"/>
    </location>
</feature>
<dbReference type="Pfam" id="PF01330">
    <property type="entry name" value="RuvA_N"/>
    <property type="match status" value="1"/>
</dbReference>
<evidence type="ECO:0000256" key="3">
    <source>
        <dbReference type="ARBA" id="ARBA00023125"/>
    </source>
</evidence>
<dbReference type="Gene3D" id="1.10.8.10">
    <property type="entry name" value="DNA helicase RuvA subunit, C-terminal domain"/>
    <property type="match status" value="1"/>
</dbReference>
<gene>
    <name evidence="6" type="primary">ruvA</name>
    <name evidence="9" type="ORF">AVDCRST_MAG87-3659</name>
</gene>
<comment type="subcellular location">
    <subcellularLocation>
        <location evidence="6">Cytoplasm</location>
    </subcellularLocation>
</comment>
<comment type="caution">
    <text evidence="6">Lacks conserved residue(s) required for the propagation of feature annotation.</text>
</comment>
<dbReference type="SUPFAM" id="SSF46929">
    <property type="entry name" value="DNA helicase RuvA subunit, C-terminal domain"/>
    <property type="match status" value="1"/>
</dbReference>
<reference evidence="9" key="1">
    <citation type="submission" date="2020-02" db="EMBL/GenBank/DDBJ databases">
        <authorList>
            <person name="Meier V. D."/>
        </authorList>
    </citation>
    <scope>NUCLEOTIDE SEQUENCE</scope>
    <source>
        <strain evidence="9">AVDCRST_MAG87</strain>
    </source>
</reference>
<evidence type="ECO:0000256" key="1">
    <source>
        <dbReference type="ARBA" id="ARBA00022490"/>
    </source>
</evidence>
<comment type="similarity">
    <text evidence="6">Belongs to the RuvA family.</text>
</comment>
<dbReference type="GO" id="GO:0005737">
    <property type="term" value="C:cytoplasm"/>
    <property type="evidence" value="ECO:0007669"/>
    <property type="project" value="UniProtKB-SubCell"/>
</dbReference>
<feature type="region of interest" description="Domain III" evidence="6">
    <location>
        <begin position="136"/>
        <end position="195"/>
    </location>
</feature>
<dbReference type="GO" id="GO:0009379">
    <property type="term" value="C:Holliday junction helicase complex"/>
    <property type="evidence" value="ECO:0007669"/>
    <property type="project" value="InterPro"/>
</dbReference>
<name>A0A6J4VNJ8_9BACT</name>
<dbReference type="GO" id="GO:0009378">
    <property type="term" value="F:four-way junction helicase activity"/>
    <property type="evidence" value="ECO:0007669"/>
    <property type="project" value="InterPro"/>
</dbReference>
<organism evidence="9">
    <name type="scientific">uncultured Thermomicrobiales bacterium</name>
    <dbReference type="NCBI Taxonomy" id="1645740"/>
    <lineage>
        <taxon>Bacteria</taxon>
        <taxon>Pseudomonadati</taxon>
        <taxon>Thermomicrobiota</taxon>
        <taxon>Thermomicrobia</taxon>
        <taxon>Thermomicrobiales</taxon>
        <taxon>environmental samples</taxon>
    </lineage>
</organism>
<dbReference type="SUPFAM" id="SSF47781">
    <property type="entry name" value="RuvA domain 2-like"/>
    <property type="match status" value="1"/>
</dbReference>
<dbReference type="GO" id="GO:0006281">
    <property type="term" value="P:DNA repair"/>
    <property type="evidence" value="ECO:0007669"/>
    <property type="project" value="UniProtKB-UniRule"/>
</dbReference>
<dbReference type="InterPro" id="IPR011114">
    <property type="entry name" value="RuvA_C"/>
</dbReference>
<dbReference type="GO" id="GO:0005524">
    <property type="term" value="F:ATP binding"/>
    <property type="evidence" value="ECO:0007669"/>
    <property type="project" value="InterPro"/>
</dbReference>
<keyword evidence="2 6" id="KW-0227">DNA damage</keyword>
<dbReference type="InterPro" id="IPR012340">
    <property type="entry name" value="NA-bd_OB-fold"/>
</dbReference>
<dbReference type="Pfam" id="PF14520">
    <property type="entry name" value="HHH_5"/>
    <property type="match status" value="1"/>
</dbReference>
<feature type="region of interest" description="Domain I" evidence="6">
    <location>
        <begin position="1"/>
        <end position="64"/>
    </location>
</feature>
<evidence type="ECO:0000259" key="7">
    <source>
        <dbReference type="Pfam" id="PF01330"/>
    </source>
</evidence>
<evidence type="ECO:0000256" key="6">
    <source>
        <dbReference type="HAMAP-Rule" id="MF_00031"/>
    </source>
</evidence>
<dbReference type="GO" id="GO:0006310">
    <property type="term" value="P:DNA recombination"/>
    <property type="evidence" value="ECO:0007669"/>
    <property type="project" value="UniProtKB-UniRule"/>
</dbReference>
<dbReference type="Gene3D" id="2.40.50.140">
    <property type="entry name" value="Nucleic acid-binding proteins"/>
    <property type="match status" value="1"/>
</dbReference>
<dbReference type="Gene3D" id="1.10.150.20">
    <property type="entry name" value="5' to 3' exonuclease, C-terminal subdomain"/>
    <property type="match status" value="1"/>
</dbReference>
<keyword evidence="4 6" id="KW-0233">DNA recombination</keyword>
<dbReference type="GO" id="GO:0000400">
    <property type="term" value="F:four-way junction DNA binding"/>
    <property type="evidence" value="ECO:0007669"/>
    <property type="project" value="UniProtKB-UniRule"/>
</dbReference>
<protein>
    <recommendedName>
        <fullName evidence="6">Holliday junction branch migration complex subunit RuvA</fullName>
    </recommendedName>
</protein>
<keyword evidence="1 6" id="KW-0963">Cytoplasm</keyword>
<keyword evidence="3 6" id="KW-0238">DNA-binding</keyword>
<feature type="domain" description="Holliday junction DNA helicase RuvA C-terminal" evidence="8">
    <location>
        <begin position="149"/>
        <end position="190"/>
    </location>
</feature>